<feature type="transmembrane region" description="Helical" evidence="1">
    <location>
        <begin position="169"/>
        <end position="187"/>
    </location>
</feature>
<comment type="caution">
    <text evidence="2">The sequence shown here is derived from an EMBL/GenBank/DDBJ whole genome shotgun (WGS) entry which is preliminary data.</text>
</comment>
<evidence type="ECO:0008006" key="4">
    <source>
        <dbReference type="Google" id="ProtNLM"/>
    </source>
</evidence>
<keyword evidence="1" id="KW-0472">Membrane</keyword>
<keyword evidence="1" id="KW-1133">Transmembrane helix</keyword>
<evidence type="ECO:0000313" key="2">
    <source>
        <dbReference type="EMBL" id="MBC4015138.1"/>
    </source>
</evidence>
<proteinExistence type="predicted"/>
<feature type="transmembrane region" description="Helical" evidence="1">
    <location>
        <begin position="76"/>
        <end position="93"/>
    </location>
</feature>
<protein>
    <recommendedName>
        <fullName evidence="4">Tripartite tricarboxylate transporter TctB family protein</fullName>
    </recommendedName>
</protein>
<keyword evidence="1" id="KW-0812">Transmembrane</keyword>
<dbReference type="EMBL" id="JACOMF010000006">
    <property type="protein sequence ID" value="MBC4015138.1"/>
    <property type="molecule type" value="Genomic_DNA"/>
</dbReference>
<evidence type="ECO:0000256" key="1">
    <source>
        <dbReference type="SAM" id="Phobius"/>
    </source>
</evidence>
<dbReference type="RefSeq" id="WP_186769916.1">
    <property type="nucleotide sequence ID" value="NZ_JACOMF010000006.1"/>
</dbReference>
<organism evidence="2 3">
    <name type="scientific">Siccirubricoccus deserti</name>
    <dbReference type="NCBI Taxonomy" id="2013562"/>
    <lineage>
        <taxon>Bacteria</taxon>
        <taxon>Pseudomonadati</taxon>
        <taxon>Pseudomonadota</taxon>
        <taxon>Alphaproteobacteria</taxon>
        <taxon>Acetobacterales</taxon>
        <taxon>Roseomonadaceae</taxon>
        <taxon>Siccirubricoccus</taxon>
    </lineage>
</organism>
<dbReference type="Proteomes" id="UP000600101">
    <property type="component" value="Unassembled WGS sequence"/>
</dbReference>
<feature type="transmembrane region" description="Helical" evidence="1">
    <location>
        <begin position="99"/>
        <end position="119"/>
    </location>
</feature>
<feature type="transmembrane region" description="Helical" evidence="1">
    <location>
        <begin position="126"/>
        <end position="157"/>
    </location>
</feature>
<feature type="transmembrane region" description="Helical" evidence="1">
    <location>
        <begin position="7"/>
        <end position="24"/>
    </location>
</feature>
<gene>
    <name evidence="2" type="ORF">H7965_07340</name>
</gene>
<dbReference type="AlphaFoldDB" id="A0A9X0QYB9"/>
<feature type="transmembrane region" description="Helical" evidence="1">
    <location>
        <begin position="44"/>
        <end position="64"/>
    </location>
</feature>
<accession>A0A9X0QYB9</accession>
<reference evidence="2" key="1">
    <citation type="submission" date="2020-08" db="EMBL/GenBank/DDBJ databases">
        <authorList>
            <person name="Hu Y."/>
            <person name="Nguyen S.V."/>
            <person name="Li F."/>
            <person name="Fanning S."/>
        </authorList>
    </citation>
    <scope>NUCLEOTIDE SEQUENCE</scope>
    <source>
        <strain evidence="2">SYSU D8009</strain>
    </source>
</reference>
<name>A0A9X0QYB9_9PROT</name>
<keyword evidence="3" id="KW-1185">Reference proteome</keyword>
<evidence type="ECO:0000313" key="3">
    <source>
        <dbReference type="Proteomes" id="UP000600101"/>
    </source>
</evidence>
<sequence length="200" mass="21739">MKVNSKDIAASAILILLAVVGLWLNLDHNLGSARRMGPGYMPMLVFWTLLGLAGLVLLAAFFSGPDPLQKWTTQESVNLALAIAVGTAVWWVAPNFGTFFSSTYNGVGLGMLAGFLVLCWSLGWRLIGCICAAMCVFALLLEQGGLMLALIGTILVASLAEPEHRDRPLGVMGITIFLLALCWWVFIKQLDIRVSVWPQF</sequence>